<evidence type="ECO:0000313" key="1">
    <source>
        <dbReference type="EMBL" id="KAK7359502.1"/>
    </source>
</evidence>
<protein>
    <submittedName>
        <fullName evidence="1">Uncharacterized protein</fullName>
    </submittedName>
</protein>
<organism evidence="1 2">
    <name type="scientific">Canavalia gladiata</name>
    <name type="common">Sword bean</name>
    <name type="synonym">Dolichos gladiatus</name>
    <dbReference type="NCBI Taxonomy" id="3824"/>
    <lineage>
        <taxon>Eukaryota</taxon>
        <taxon>Viridiplantae</taxon>
        <taxon>Streptophyta</taxon>
        <taxon>Embryophyta</taxon>
        <taxon>Tracheophyta</taxon>
        <taxon>Spermatophyta</taxon>
        <taxon>Magnoliopsida</taxon>
        <taxon>eudicotyledons</taxon>
        <taxon>Gunneridae</taxon>
        <taxon>Pentapetalae</taxon>
        <taxon>rosids</taxon>
        <taxon>fabids</taxon>
        <taxon>Fabales</taxon>
        <taxon>Fabaceae</taxon>
        <taxon>Papilionoideae</taxon>
        <taxon>50 kb inversion clade</taxon>
        <taxon>NPAAA clade</taxon>
        <taxon>indigoferoid/millettioid clade</taxon>
        <taxon>Phaseoleae</taxon>
        <taxon>Canavalia</taxon>
    </lineage>
</organism>
<proteinExistence type="predicted"/>
<keyword evidence="2" id="KW-1185">Reference proteome</keyword>
<dbReference type="AlphaFoldDB" id="A0AAN9MRW8"/>
<evidence type="ECO:0000313" key="2">
    <source>
        <dbReference type="Proteomes" id="UP001367508"/>
    </source>
</evidence>
<accession>A0AAN9MRW8</accession>
<dbReference type="Gene3D" id="3.30.1380.20">
    <property type="entry name" value="Trafficking protein particle complex subunit 3"/>
    <property type="match status" value="1"/>
</dbReference>
<sequence length="123" mass="13689">MLPLTFQHSPTNTARNIASLGHSASFMMIGVAPSTVTKFPPFVSQPLLFSGDVETFHVLRFTSFLRGYNIGIRLIDEFLAKSYVSRCVDFKETACNCKGIVLFLLYRSLSSDYALILTLICVV</sequence>
<dbReference type="InterPro" id="IPR024096">
    <property type="entry name" value="NO_sig/Golgi_transp_ligand-bd"/>
</dbReference>
<gene>
    <name evidence="1" type="ORF">VNO77_01462</name>
</gene>
<comment type="caution">
    <text evidence="1">The sequence shown here is derived from an EMBL/GenBank/DDBJ whole genome shotgun (WGS) entry which is preliminary data.</text>
</comment>
<dbReference type="SUPFAM" id="SSF111126">
    <property type="entry name" value="Ligand-binding domain in the NO signalling and Golgi transport"/>
    <property type="match status" value="1"/>
</dbReference>
<reference evidence="1 2" key="1">
    <citation type="submission" date="2024-01" db="EMBL/GenBank/DDBJ databases">
        <title>The genomes of 5 underutilized Papilionoideae crops provide insights into root nodulation and disease resistanc.</title>
        <authorList>
            <person name="Jiang F."/>
        </authorList>
    </citation>
    <scope>NUCLEOTIDE SEQUENCE [LARGE SCALE GENOMIC DNA]</scope>
    <source>
        <strain evidence="1">LVBAO_FW01</strain>
        <tissue evidence="1">Leaves</tissue>
    </source>
</reference>
<dbReference type="EMBL" id="JAYMYQ010000001">
    <property type="protein sequence ID" value="KAK7359502.1"/>
    <property type="molecule type" value="Genomic_DNA"/>
</dbReference>
<name>A0AAN9MRW8_CANGL</name>
<dbReference type="Proteomes" id="UP001367508">
    <property type="component" value="Unassembled WGS sequence"/>
</dbReference>